<dbReference type="AlphaFoldDB" id="A0AAN6MEG0"/>
<proteinExistence type="predicted"/>
<evidence type="ECO:0000313" key="3">
    <source>
        <dbReference type="Proteomes" id="UP001303889"/>
    </source>
</evidence>
<accession>A0AAN6MEG0</accession>
<evidence type="ECO:0000313" key="2">
    <source>
        <dbReference type="EMBL" id="KAK3899280.1"/>
    </source>
</evidence>
<evidence type="ECO:0000256" key="1">
    <source>
        <dbReference type="SAM" id="MobiDB-lite"/>
    </source>
</evidence>
<feature type="compositionally biased region" description="Polar residues" evidence="1">
    <location>
        <begin position="511"/>
        <end position="523"/>
    </location>
</feature>
<reference evidence="2" key="1">
    <citation type="journal article" date="2023" name="Mol. Phylogenet. Evol.">
        <title>Genome-scale phylogeny and comparative genomics of the fungal order Sordariales.</title>
        <authorList>
            <person name="Hensen N."/>
            <person name="Bonometti L."/>
            <person name="Westerberg I."/>
            <person name="Brannstrom I.O."/>
            <person name="Guillou S."/>
            <person name="Cros-Aarteil S."/>
            <person name="Calhoun S."/>
            <person name="Haridas S."/>
            <person name="Kuo A."/>
            <person name="Mondo S."/>
            <person name="Pangilinan J."/>
            <person name="Riley R."/>
            <person name="LaButti K."/>
            <person name="Andreopoulos B."/>
            <person name="Lipzen A."/>
            <person name="Chen C."/>
            <person name="Yan M."/>
            <person name="Daum C."/>
            <person name="Ng V."/>
            <person name="Clum A."/>
            <person name="Steindorff A."/>
            <person name="Ohm R.A."/>
            <person name="Martin F."/>
            <person name="Silar P."/>
            <person name="Natvig D.O."/>
            <person name="Lalanne C."/>
            <person name="Gautier V."/>
            <person name="Ament-Velasquez S.L."/>
            <person name="Kruys A."/>
            <person name="Hutchinson M.I."/>
            <person name="Powell A.J."/>
            <person name="Barry K."/>
            <person name="Miller A.N."/>
            <person name="Grigoriev I.V."/>
            <person name="Debuchy R."/>
            <person name="Gladieux P."/>
            <person name="Hiltunen Thoren M."/>
            <person name="Johannesson H."/>
        </authorList>
    </citation>
    <scope>NUCLEOTIDE SEQUENCE</scope>
    <source>
        <strain evidence="2">CBS 103.79</strain>
    </source>
</reference>
<feature type="compositionally biased region" description="Basic and acidic residues" evidence="1">
    <location>
        <begin position="58"/>
        <end position="77"/>
    </location>
</feature>
<reference evidence="2" key="2">
    <citation type="submission" date="2023-05" db="EMBL/GenBank/DDBJ databases">
        <authorList>
            <consortium name="Lawrence Berkeley National Laboratory"/>
            <person name="Steindorff A."/>
            <person name="Hensen N."/>
            <person name="Bonometti L."/>
            <person name="Westerberg I."/>
            <person name="Brannstrom I.O."/>
            <person name="Guillou S."/>
            <person name="Cros-Aarteil S."/>
            <person name="Calhoun S."/>
            <person name="Haridas S."/>
            <person name="Kuo A."/>
            <person name="Mondo S."/>
            <person name="Pangilinan J."/>
            <person name="Riley R."/>
            <person name="Labutti K."/>
            <person name="Andreopoulos B."/>
            <person name="Lipzen A."/>
            <person name="Chen C."/>
            <person name="Yanf M."/>
            <person name="Daum C."/>
            <person name="Ng V."/>
            <person name="Clum A."/>
            <person name="Ohm R."/>
            <person name="Martin F."/>
            <person name="Silar P."/>
            <person name="Natvig D."/>
            <person name="Lalanne C."/>
            <person name="Gautier V."/>
            <person name="Ament-Velasquez S.L."/>
            <person name="Kruys A."/>
            <person name="Hutchinson M.I."/>
            <person name="Powell A.J."/>
            <person name="Barry K."/>
            <person name="Miller A.N."/>
            <person name="Grigoriev I.V."/>
            <person name="Debuchy R."/>
            <person name="Gladieux P."/>
            <person name="Thoren M.H."/>
            <person name="Johannesson H."/>
        </authorList>
    </citation>
    <scope>NUCLEOTIDE SEQUENCE</scope>
    <source>
        <strain evidence="2">CBS 103.79</strain>
    </source>
</reference>
<feature type="compositionally biased region" description="Basic and acidic residues" evidence="1">
    <location>
        <begin position="1"/>
        <end position="25"/>
    </location>
</feature>
<feature type="compositionally biased region" description="Basic and acidic residues" evidence="1">
    <location>
        <begin position="601"/>
        <end position="615"/>
    </location>
</feature>
<feature type="region of interest" description="Disordered" evidence="1">
    <location>
        <begin position="1"/>
        <end position="377"/>
    </location>
</feature>
<feature type="compositionally biased region" description="Low complexity" evidence="1">
    <location>
        <begin position="169"/>
        <end position="189"/>
    </location>
</feature>
<gene>
    <name evidence="2" type="ORF">C8A05DRAFT_37117</name>
</gene>
<dbReference type="EMBL" id="MU855808">
    <property type="protein sequence ID" value="KAK3899280.1"/>
    <property type="molecule type" value="Genomic_DNA"/>
</dbReference>
<feature type="compositionally biased region" description="Low complexity" evidence="1">
    <location>
        <begin position="305"/>
        <end position="328"/>
    </location>
</feature>
<feature type="region of interest" description="Disordered" evidence="1">
    <location>
        <begin position="601"/>
        <end position="623"/>
    </location>
</feature>
<sequence length="623" mass="68334">MHHRLEPTWEFKKAGKRIDSFDEQYRATQEAGRASNTSYKDKQANHSTSHPDPQPTRRRYDPEKLQHELDKEREAKAAARRGRPYLRGQPQVFARGIRLPPTGPAASSPYSHLYKKESKGCWRNGRRLPKPPPLEEFHRSMCKRPKTPKQPPLDSFHKAMRKTPERSPQKQYKSPYKSPKQPRQPSPQQADTIQNPAGSRSPGKPTRETGSSEHGQAGEGMAVTEKPGSKTPVVEKRRAKMPSIEQPAEPSPPEAPKSPEGRAAAPQPRPNLTGSPKVKQEDTGTDHALLTGANIIPIPAPNLRAASESSHASSSTLTTSTLATSRSKSPAKTHTTEPSPNPPASRPTVDAAPGSEQPTPAPVDTAEQTPPGTWREDLKSLRGWFVDAMNGMTERVNQQMEEKHNELSIVVGRQGKMMEKYHALILSQLALAESIEADEVDAVPDRSRTSVEWQFIHAPIEGHSDDSADETYAPSVATWSVVRPPRGVGAGVKTANTAATDSESDADSATGPDTDTDSNSVSDPDSDIEKERARFRRLLKSKLYPPKHATGGTHKRKRAAAEEADDAPARADDVPASHLPPPHVLRVSAVPNPYLAKVHAMLREQEKGKGKGEGKSKKRRRVC</sequence>
<dbReference type="Proteomes" id="UP001303889">
    <property type="component" value="Unassembled WGS sequence"/>
</dbReference>
<feature type="compositionally biased region" description="Low complexity" evidence="1">
    <location>
        <begin position="485"/>
        <end position="501"/>
    </location>
</feature>
<organism evidence="2 3">
    <name type="scientific">Staphylotrichum tortipilum</name>
    <dbReference type="NCBI Taxonomy" id="2831512"/>
    <lineage>
        <taxon>Eukaryota</taxon>
        <taxon>Fungi</taxon>
        <taxon>Dikarya</taxon>
        <taxon>Ascomycota</taxon>
        <taxon>Pezizomycotina</taxon>
        <taxon>Sordariomycetes</taxon>
        <taxon>Sordariomycetidae</taxon>
        <taxon>Sordariales</taxon>
        <taxon>Chaetomiaceae</taxon>
        <taxon>Staphylotrichum</taxon>
    </lineage>
</organism>
<name>A0AAN6MEG0_9PEZI</name>
<comment type="caution">
    <text evidence="2">The sequence shown here is derived from an EMBL/GenBank/DDBJ whole genome shotgun (WGS) entry which is preliminary data.</text>
</comment>
<feature type="region of interest" description="Disordered" evidence="1">
    <location>
        <begin position="485"/>
        <end position="585"/>
    </location>
</feature>
<keyword evidence="3" id="KW-1185">Reference proteome</keyword>
<protein>
    <submittedName>
        <fullName evidence="2">Uncharacterized protein</fullName>
    </submittedName>
</protein>